<protein>
    <submittedName>
        <fullName evidence="1">Uncharacterized protein</fullName>
    </submittedName>
</protein>
<accession>A0ACB6S1S7</accession>
<proteinExistence type="predicted"/>
<dbReference type="EMBL" id="MU006714">
    <property type="protein sequence ID" value="KAF2628096.1"/>
    <property type="molecule type" value="Genomic_DNA"/>
</dbReference>
<evidence type="ECO:0000313" key="1">
    <source>
        <dbReference type="EMBL" id="KAF2628096.1"/>
    </source>
</evidence>
<dbReference type="Proteomes" id="UP000799754">
    <property type="component" value="Unassembled WGS sequence"/>
</dbReference>
<organism evidence="1 2">
    <name type="scientific">Macroventuria anomochaeta</name>
    <dbReference type="NCBI Taxonomy" id="301207"/>
    <lineage>
        <taxon>Eukaryota</taxon>
        <taxon>Fungi</taxon>
        <taxon>Dikarya</taxon>
        <taxon>Ascomycota</taxon>
        <taxon>Pezizomycotina</taxon>
        <taxon>Dothideomycetes</taxon>
        <taxon>Pleosporomycetidae</taxon>
        <taxon>Pleosporales</taxon>
        <taxon>Pleosporineae</taxon>
        <taxon>Didymellaceae</taxon>
        <taxon>Macroventuria</taxon>
    </lineage>
</organism>
<sequence>MSLHDFPVDWILRVLGERAASYNIVNHPERTANVVHFAAWINYYTMADKLLFYNDKYDDHKPAKPPPKPQRRPATDQPGDYEARVREWEASKARIPVVLKPGNSMRASYYVEKMLPVYCAAYSHLVAQSDVLRAEVPVQQRYTWYLQEDNDPSHGTRNCNSLPAVYRHEHGVKVLSHPANSPDLNPIEGIWNIIKERVKRQLYTINTITELKAALQHEWKQVGQEMVQERINEIPYRCRQVFQHPSVWCKTALW</sequence>
<reference evidence="1" key="1">
    <citation type="journal article" date="2020" name="Stud. Mycol.">
        <title>101 Dothideomycetes genomes: a test case for predicting lifestyles and emergence of pathogens.</title>
        <authorList>
            <person name="Haridas S."/>
            <person name="Albert R."/>
            <person name="Binder M."/>
            <person name="Bloem J."/>
            <person name="Labutti K."/>
            <person name="Salamov A."/>
            <person name="Andreopoulos B."/>
            <person name="Baker S."/>
            <person name="Barry K."/>
            <person name="Bills G."/>
            <person name="Bluhm B."/>
            <person name="Cannon C."/>
            <person name="Castanera R."/>
            <person name="Culley D."/>
            <person name="Daum C."/>
            <person name="Ezra D."/>
            <person name="Gonzalez J."/>
            <person name="Henrissat B."/>
            <person name="Kuo A."/>
            <person name="Liang C."/>
            <person name="Lipzen A."/>
            <person name="Lutzoni F."/>
            <person name="Magnuson J."/>
            <person name="Mondo S."/>
            <person name="Nolan M."/>
            <person name="Ohm R."/>
            <person name="Pangilinan J."/>
            <person name="Park H.-J."/>
            <person name="Ramirez L."/>
            <person name="Alfaro M."/>
            <person name="Sun H."/>
            <person name="Tritt A."/>
            <person name="Yoshinaga Y."/>
            <person name="Zwiers L.-H."/>
            <person name="Turgeon B."/>
            <person name="Goodwin S."/>
            <person name="Spatafora J."/>
            <person name="Crous P."/>
            <person name="Grigoriev I."/>
        </authorList>
    </citation>
    <scope>NUCLEOTIDE SEQUENCE</scope>
    <source>
        <strain evidence="1">CBS 525.71</strain>
    </source>
</reference>
<name>A0ACB6S1S7_9PLEO</name>
<comment type="caution">
    <text evidence="1">The sequence shown here is derived from an EMBL/GenBank/DDBJ whole genome shotgun (WGS) entry which is preliminary data.</text>
</comment>
<gene>
    <name evidence="1" type="ORF">BU25DRAFT_430928</name>
</gene>
<keyword evidence="2" id="KW-1185">Reference proteome</keyword>
<evidence type="ECO:0000313" key="2">
    <source>
        <dbReference type="Proteomes" id="UP000799754"/>
    </source>
</evidence>